<reference evidence="4 5" key="3">
    <citation type="journal article" name="Genome Announc.">
        <title>Improved Draft Genome Sequence of Clostridium pasteurianum Strain ATCC 6013 (DSM 525) Using a Hybrid Next-Generation Sequencing Approach.</title>
        <authorList>
            <person name="Pyne M.E."/>
            <person name="Utturkar S."/>
            <person name="Brown S.D."/>
            <person name="Moo-Young M."/>
            <person name="Chung D.A."/>
            <person name="Chou C.P."/>
        </authorList>
    </citation>
    <scope>NUCLEOTIDE SEQUENCE [LARGE SCALE GENOMIC DNA]</scope>
    <source>
        <strain evidence="4 5">ATCC 6013</strain>
    </source>
</reference>
<reference evidence="3 6" key="1">
    <citation type="journal article" date="2015" name="Genome Announc.">
        <title>Complete Genome Sequence of the Nitrogen-Fixing and Solvent-Producing Clostridium pasteurianum DSM 525.</title>
        <authorList>
            <person name="Poehlein A."/>
            <person name="Grosse-Honebrink A."/>
            <person name="Zhang Y."/>
            <person name="Minton N.P."/>
            <person name="Daniel R."/>
        </authorList>
    </citation>
    <scope>NUCLEOTIDE SEQUENCE [LARGE SCALE GENOMIC DNA]</scope>
    <source>
        <strain evidence="3">DSM 525</strain>
        <strain evidence="6">DSM 525 / ATCC 6013</strain>
    </source>
</reference>
<dbReference type="InterPro" id="IPR013149">
    <property type="entry name" value="ADH-like_C"/>
</dbReference>
<dbReference type="InterPro" id="IPR011032">
    <property type="entry name" value="GroES-like_sf"/>
</dbReference>
<dbReference type="EMBL" id="JPGY02000001">
    <property type="protein sequence ID" value="KRU11042.1"/>
    <property type="molecule type" value="Genomic_DNA"/>
</dbReference>
<dbReference type="eggNOG" id="COG1063">
    <property type="taxonomic scope" value="Bacteria"/>
</dbReference>
<dbReference type="CDD" id="cd08238">
    <property type="entry name" value="sorbose_phosphate_red"/>
    <property type="match status" value="1"/>
</dbReference>
<dbReference type="PANTHER" id="PTHR43401:SF2">
    <property type="entry name" value="L-THREONINE 3-DEHYDROGENASE"/>
    <property type="match status" value="1"/>
</dbReference>
<dbReference type="InterPro" id="IPR036291">
    <property type="entry name" value="NAD(P)-bd_dom_sf"/>
</dbReference>
<dbReference type="GO" id="GO:0016491">
    <property type="term" value="F:oxidoreductase activity"/>
    <property type="evidence" value="ECO:0007669"/>
    <property type="project" value="UniProtKB-KW"/>
</dbReference>
<evidence type="ECO:0000313" key="3">
    <source>
        <dbReference type="EMBL" id="AJA52950.1"/>
    </source>
</evidence>
<dbReference type="GeneID" id="93075018"/>
<dbReference type="Gene3D" id="3.90.180.10">
    <property type="entry name" value="Medium-chain alcohol dehydrogenases, catalytic domain"/>
    <property type="match status" value="1"/>
</dbReference>
<accession>A0A0H3J6W2</accession>
<evidence type="ECO:0000259" key="2">
    <source>
        <dbReference type="Pfam" id="PF00107"/>
    </source>
</evidence>
<evidence type="ECO:0000313" key="5">
    <source>
        <dbReference type="Proteomes" id="UP000028042"/>
    </source>
</evidence>
<dbReference type="AlphaFoldDB" id="A0A0H3J6W2"/>
<name>A0A0H3J6W2_CLOPA</name>
<dbReference type="RefSeq" id="WP_003443194.1">
    <property type="nucleotide sequence ID" value="NZ_ANZB01000003.1"/>
</dbReference>
<proteinExistence type="predicted"/>
<protein>
    <submittedName>
        <fullName evidence="4">Alcohol dehydrogenase zinc-binding domain protein</fullName>
    </submittedName>
    <submittedName>
        <fullName evidence="3">L-sorbose 1-phosphate reductase</fullName>
        <ecNumber evidence="3">1.1.1.-</ecNumber>
    </submittedName>
</protein>
<evidence type="ECO:0000313" key="4">
    <source>
        <dbReference type="EMBL" id="KRU11042.1"/>
    </source>
</evidence>
<dbReference type="SUPFAM" id="SSF50129">
    <property type="entry name" value="GroES-like"/>
    <property type="match status" value="1"/>
</dbReference>
<sequence>MKTKAVRLYGKENLKLEEFELPEIKEDEIIAEVISDSLCMSSYKEAELGKDHKKVPNDVSENPIIIGHEFCGKILKVGQKWAHKYKEDDKFVIQPNLGVEGGLAPGYSYKYVGGDATKILIPNVVMENDCLLEYNGKSYFEGSLVEPLSCVIGAFNANFHMAAGEDYEHKMGIREGGNMILLGATGPMGFLAIDLAIHGPKKPKNLVITGIVREKIDLASKLYTVEEAKKQGINLKYVNTSDIENDVEYLRGLTKNNYGYDDVFVFAPVKSLAKSASGLLAYDGCLNFFAGPVDNKFSAEFNFYDVHYNSTHVVGTSGGNTKDMKQALRLIENGDVNVAKIATHILGLNDVAKTTLNLPNIPGGKKVVYTHKSLELTEIENMKNINNDNFIKELNKIVDNHGGLWNAEAEEYLIKYAPEI</sequence>
<keyword evidence="6" id="KW-1185">Reference proteome</keyword>
<keyword evidence="1 3" id="KW-0560">Oxidoreductase</keyword>
<dbReference type="KEGG" id="cpae:CPAST_c28960"/>
<organism evidence="3 6">
    <name type="scientific">Clostridium pasteurianum DSM 525 = ATCC 6013</name>
    <dbReference type="NCBI Taxonomy" id="1262449"/>
    <lineage>
        <taxon>Bacteria</taxon>
        <taxon>Bacillati</taxon>
        <taxon>Bacillota</taxon>
        <taxon>Clostridia</taxon>
        <taxon>Eubacteriales</taxon>
        <taxon>Clostridiaceae</taxon>
        <taxon>Clostridium</taxon>
    </lineage>
</organism>
<dbReference type="PANTHER" id="PTHR43401">
    <property type="entry name" value="L-THREONINE 3-DEHYDROGENASE"/>
    <property type="match status" value="1"/>
</dbReference>
<dbReference type="EMBL" id="CP009268">
    <property type="protein sequence ID" value="AJA52950.1"/>
    <property type="molecule type" value="Genomic_DNA"/>
</dbReference>
<dbReference type="EC" id="1.1.1.-" evidence="3"/>
<dbReference type="Proteomes" id="UP000028042">
    <property type="component" value="Unassembled WGS sequence"/>
</dbReference>
<evidence type="ECO:0000256" key="1">
    <source>
        <dbReference type="ARBA" id="ARBA00023002"/>
    </source>
</evidence>
<dbReference type="Proteomes" id="UP000030905">
    <property type="component" value="Chromosome"/>
</dbReference>
<dbReference type="Pfam" id="PF00107">
    <property type="entry name" value="ADH_zinc_N"/>
    <property type="match status" value="1"/>
</dbReference>
<dbReference type="InterPro" id="IPR050129">
    <property type="entry name" value="Zn_alcohol_dh"/>
</dbReference>
<dbReference type="KEGG" id="cpat:CLPA_c28960"/>
<feature type="domain" description="Alcohol dehydrogenase-like C-terminal" evidence="2">
    <location>
        <begin position="225"/>
        <end position="332"/>
    </location>
</feature>
<dbReference type="Gene3D" id="3.40.50.720">
    <property type="entry name" value="NAD(P)-binding Rossmann-like Domain"/>
    <property type="match status" value="1"/>
</dbReference>
<reference evidence="4" key="2">
    <citation type="submission" date="2015-10" db="EMBL/GenBank/DDBJ databases">
        <title>Improved Draft Genome Sequence of Clostridium pasteurianum Strain ATCC 6013 (DSM 525) Using a Hybrid Next-Generation Sequencing Approach.</title>
        <authorList>
            <person name="Pyne M.E."/>
            <person name="Utturkar S.M."/>
            <person name="Brown S.D."/>
            <person name="Moo-Young M."/>
            <person name="Chung D.A."/>
            <person name="Chou P.C."/>
        </authorList>
    </citation>
    <scope>NUCLEOTIDE SEQUENCE</scope>
    <source>
        <strain evidence="4">ATCC 6013</strain>
    </source>
</reference>
<evidence type="ECO:0000313" key="6">
    <source>
        <dbReference type="Proteomes" id="UP000030905"/>
    </source>
</evidence>
<gene>
    <name evidence="3" type="primary">sorE</name>
    <name evidence="3" type="ORF">CLPA_c28960</name>
    <name evidence="4" type="ORF">CP6013_00289</name>
</gene>
<dbReference type="PATRIC" id="fig|1262449.3.peg.1343"/>
<dbReference type="SUPFAM" id="SSF51735">
    <property type="entry name" value="NAD(P)-binding Rossmann-fold domains"/>
    <property type="match status" value="1"/>
</dbReference>